<sequence length="394" mass="43470">MNLEPGTSHKPKELTRQIRELETLIMLNRKIAMQADLNSLLQTIVDCARDLIGAAMGGLVVVDEDRPEQLRHFKVSGVPASPELPTGHGFFMAPYRSAKTIRVDRVPVSHDIHKPRNHPAMGPFLGVPLRSSRAPVGSLFLAETPGGRQFTRRDEELLEAFATQAGIALEGVRIRDQMARLLIVEERHRISLSLHSSVAQTLFLLKMEISRCLKQAQELGAGTEWPERLEAMQELADSGLKSIRDAIFSLSDSQEQPDLPAAIDLRLHKFQQNTGIRTKFLLSGRNIPIRQDVALPVRNIVEEALTNIRKHSASSVAVVTLSVTPDEIVLAVQDTGQGLPPEPNSSPTFGIRSMQAVAQKSGGHLTLFTNDDGGTTVRAIWPNRRENNESRGDL</sequence>
<reference evidence="8 9" key="1">
    <citation type="journal article" date="2014" name="BMC Genomics">
        <title>Comparison of environmental and isolate Sulfobacillus genomes reveals diverse carbon, sulfur, nitrogen, and hydrogen metabolisms.</title>
        <authorList>
            <person name="Justice N.B."/>
            <person name="Norman A."/>
            <person name="Brown C.T."/>
            <person name="Singh A."/>
            <person name="Thomas B.C."/>
            <person name="Banfield J.F."/>
        </authorList>
    </citation>
    <scope>NUCLEOTIDE SEQUENCE [LARGE SCALE GENOMIC DNA]</scope>
    <source>
        <strain evidence="8">AMDSBA1</strain>
    </source>
</reference>
<dbReference type="Pfam" id="PF02518">
    <property type="entry name" value="HATPase_c"/>
    <property type="match status" value="1"/>
</dbReference>
<evidence type="ECO:0000256" key="4">
    <source>
        <dbReference type="ARBA" id="ARBA00022777"/>
    </source>
</evidence>
<dbReference type="InterPro" id="IPR003018">
    <property type="entry name" value="GAF"/>
</dbReference>
<dbReference type="EC" id="2.7.13.3" evidence="2"/>
<keyword evidence="5" id="KW-0902">Two-component regulatory system</keyword>
<keyword evidence="4 8" id="KW-0418">Kinase</keyword>
<dbReference type="InterPro" id="IPR050482">
    <property type="entry name" value="Sensor_HK_TwoCompSys"/>
</dbReference>
<dbReference type="CDD" id="cd16917">
    <property type="entry name" value="HATPase_UhpB-NarQ-NarX-like"/>
    <property type="match status" value="1"/>
</dbReference>
<dbReference type="InterPro" id="IPR011712">
    <property type="entry name" value="Sig_transdc_His_kin_sub3_dim/P"/>
</dbReference>
<protein>
    <recommendedName>
        <fullName evidence="2">histidine kinase</fullName>
        <ecNumber evidence="2">2.7.13.3</ecNumber>
    </recommendedName>
</protein>
<comment type="catalytic activity">
    <reaction evidence="1">
        <text>ATP + protein L-histidine = ADP + protein N-phospho-L-histidine.</text>
        <dbReference type="EC" id="2.7.13.3"/>
    </reaction>
</comment>
<evidence type="ECO:0000256" key="3">
    <source>
        <dbReference type="ARBA" id="ARBA00022679"/>
    </source>
</evidence>
<evidence type="ECO:0000313" key="9">
    <source>
        <dbReference type="Proteomes" id="UP000242699"/>
    </source>
</evidence>
<dbReference type="GO" id="GO:0046983">
    <property type="term" value="F:protein dimerization activity"/>
    <property type="evidence" value="ECO:0007669"/>
    <property type="project" value="InterPro"/>
</dbReference>
<evidence type="ECO:0000256" key="5">
    <source>
        <dbReference type="ARBA" id="ARBA00023012"/>
    </source>
</evidence>
<dbReference type="PANTHER" id="PTHR24421">
    <property type="entry name" value="NITRATE/NITRITE SENSOR PROTEIN NARX-RELATED"/>
    <property type="match status" value="1"/>
</dbReference>
<dbReference type="InterPro" id="IPR029016">
    <property type="entry name" value="GAF-like_dom_sf"/>
</dbReference>
<organism evidence="8 9">
    <name type="scientific">Sulfobacillus benefaciens</name>
    <dbReference type="NCBI Taxonomy" id="453960"/>
    <lineage>
        <taxon>Bacteria</taxon>
        <taxon>Bacillati</taxon>
        <taxon>Bacillota</taxon>
        <taxon>Clostridia</taxon>
        <taxon>Eubacteriales</taxon>
        <taxon>Clostridiales Family XVII. Incertae Sedis</taxon>
        <taxon>Sulfobacillus</taxon>
    </lineage>
</organism>
<dbReference type="Pfam" id="PF07730">
    <property type="entry name" value="HisKA_3"/>
    <property type="match status" value="1"/>
</dbReference>
<dbReference type="EMBL" id="PXYT01000021">
    <property type="protein sequence ID" value="PSR28148.1"/>
    <property type="molecule type" value="Genomic_DNA"/>
</dbReference>
<dbReference type="Gene3D" id="3.30.450.40">
    <property type="match status" value="1"/>
</dbReference>
<dbReference type="GO" id="GO:0000155">
    <property type="term" value="F:phosphorelay sensor kinase activity"/>
    <property type="evidence" value="ECO:0007669"/>
    <property type="project" value="InterPro"/>
</dbReference>
<gene>
    <name evidence="8" type="ORF">C7B43_10525</name>
</gene>
<dbReference type="SUPFAM" id="SSF55874">
    <property type="entry name" value="ATPase domain of HSP90 chaperone/DNA topoisomerase II/histidine kinase"/>
    <property type="match status" value="1"/>
</dbReference>
<proteinExistence type="predicted"/>
<evidence type="ECO:0000256" key="2">
    <source>
        <dbReference type="ARBA" id="ARBA00012438"/>
    </source>
</evidence>
<name>A0A2T2X0Z9_9FIRM</name>
<evidence type="ECO:0000313" key="8">
    <source>
        <dbReference type="EMBL" id="PSR28148.1"/>
    </source>
</evidence>
<dbReference type="SUPFAM" id="SSF55781">
    <property type="entry name" value="GAF domain-like"/>
    <property type="match status" value="1"/>
</dbReference>
<accession>A0A2T2X0Z9</accession>
<dbReference type="InterPro" id="IPR003594">
    <property type="entry name" value="HATPase_dom"/>
</dbReference>
<dbReference type="AlphaFoldDB" id="A0A2T2X0Z9"/>
<dbReference type="Gene3D" id="3.30.565.10">
    <property type="entry name" value="Histidine kinase-like ATPase, C-terminal domain"/>
    <property type="match status" value="1"/>
</dbReference>
<dbReference type="SMART" id="SM00065">
    <property type="entry name" value="GAF"/>
    <property type="match status" value="1"/>
</dbReference>
<comment type="caution">
    <text evidence="8">The sequence shown here is derived from an EMBL/GenBank/DDBJ whole genome shotgun (WGS) entry which is preliminary data.</text>
</comment>
<feature type="domain" description="GAF" evidence="6">
    <location>
        <begin position="36"/>
        <end position="179"/>
    </location>
</feature>
<dbReference type="InterPro" id="IPR036890">
    <property type="entry name" value="HATPase_C_sf"/>
</dbReference>
<dbReference type="Pfam" id="PF13185">
    <property type="entry name" value="GAF_2"/>
    <property type="match status" value="1"/>
</dbReference>
<dbReference type="PANTHER" id="PTHR24421:SF61">
    <property type="entry name" value="OXYGEN SENSOR HISTIDINE KINASE NREB"/>
    <property type="match status" value="1"/>
</dbReference>
<dbReference type="Proteomes" id="UP000242699">
    <property type="component" value="Unassembled WGS sequence"/>
</dbReference>
<evidence type="ECO:0000259" key="6">
    <source>
        <dbReference type="SMART" id="SM00065"/>
    </source>
</evidence>
<dbReference type="Gene3D" id="1.20.5.1930">
    <property type="match status" value="1"/>
</dbReference>
<feature type="domain" description="Histidine kinase/HSP90-like ATPase" evidence="7">
    <location>
        <begin position="292"/>
        <end position="385"/>
    </location>
</feature>
<evidence type="ECO:0000259" key="7">
    <source>
        <dbReference type="SMART" id="SM00387"/>
    </source>
</evidence>
<dbReference type="GO" id="GO:0016020">
    <property type="term" value="C:membrane"/>
    <property type="evidence" value="ECO:0007669"/>
    <property type="project" value="InterPro"/>
</dbReference>
<keyword evidence="3" id="KW-0808">Transferase</keyword>
<dbReference type="SMART" id="SM00387">
    <property type="entry name" value="HATPase_c"/>
    <property type="match status" value="1"/>
</dbReference>
<evidence type="ECO:0000256" key="1">
    <source>
        <dbReference type="ARBA" id="ARBA00000085"/>
    </source>
</evidence>